<comment type="caution">
    <text evidence="4">The sequence shown here is derived from an EMBL/GenBank/DDBJ whole genome shotgun (WGS) entry which is preliminary data.</text>
</comment>
<organism evidence="4 5">
    <name type="scientific">Actinokineospora auranticolor</name>
    <dbReference type="NCBI Taxonomy" id="155976"/>
    <lineage>
        <taxon>Bacteria</taxon>
        <taxon>Bacillati</taxon>
        <taxon>Actinomycetota</taxon>
        <taxon>Actinomycetes</taxon>
        <taxon>Pseudonocardiales</taxon>
        <taxon>Pseudonocardiaceae</taxon>
        <taxon>Actinokineospora</taxon>
    </lineage>
</organism>
<evidence type="ECO:0000259" key="3">
    <source>
        <dbReference type="Pfam" id="PF00294"/>
    </source>
</evidence>
<dbReference type="Pfam" id="PF00294">
    <property type="entry name" value="PfkB"/>
    <property type="match status" value="1"/>
</dbReference>
<gene>
    <name evidence="4" type="ORF">CLV40_10928</name>
</gene>
<dbReference type="GO" id="GO:0016301">
    <property type="term" value="F:kinase activity"/>
    <property type="evidence" value="ECO:0007669"/>
    <property type="project" value="UniProtKB-KW"/>
</dbReference>
<evidence type="ECO:0000256" key="2">
    <source>
        <dbReference type="ARBA" id="ARBA00022777"/>
    </source>
</evidence>
<dbReference type="Proteomes" id="UP000239203">
    <property type="component" value="Unassembled WGS sequence"/>
</dbReference>
<keyword evidence="1" id="KW-0808">Transferase</keyword>
<dbReference type="InterPro" id="IPR029056">
    <property type="entry name" value="Ribokinase-like"/>
</dbReference>
<dbReference type="PANTHER" id="PTHR10584:SF157">
    <property type="entry name" value="SULFOFRUCTOSE KINASE"/>
    <property type="match status" value="1"/>
</dbReference>
<dbReference type="GO" id="GO:0005829">
    <property type="term" value="C:cytosol"/>
    <property type="evidence" value="ECO:0007669"/>
    <property type="project" value="TreeGrafter"/>
</dbReference>
<sequence length="270" mass="27727">MENIAVVGQVARDLVLLVPHLPEEGSSVPVRERRELPGGQGFGVASAAGRLGARATLVGVVGGDTVGDWLVEKARSDGIRVDHVVRREDSLSALVVNVVDDDERWRCLEDVPDGTLVTPGDVSAAGDALSRADAVVVQLRQPAETALAAAGCANGLVVLDGAPSGYRDRILAAADVVRLNRHDAESLGGRTVDSVAAAARVAGEVLARGPRLVAVTAPEATVFAHPDGAVVAPLHGDESEFLAALTLTTLRGLPVEEAAHVAVRAGARAA</sequence>
<dbReference type="EMBL" id="PTIX01000009">
    <property type="protein sequence ID" value="PPK66643.1"/>
    <property type="molecule type" value="Genomic_DNA"/>
</dbReference>
<proteinExistence type="predicted"/>
<evidence type="ECO:0000256" key="1">
    <source>
        <dbReference type="ARBA" id="ARBA00022679"/>
    </source>
</evidence>
<dbReference type="InterPro" id="IPR002139">
    <property type="entry name" value="Ribo/fructo_kinase"/>
</dbReference>
<keyword evidence="2 4" id="KW-0418">Kinase</keyword>
<dbReference type="AlphaFoldDB" id="A0A2S6GN97"/>
<dbReference type="PRINTS" id="PR00990">
    <property type="entry name" value="RIBOKINASE"/>
</dbReference>
<evidence type="ECO:0000313" key="5">
    <source>
        <dbReference type="Proteomes" id="UP000239203"/>
    </source>
</evidence>
<protein>
    <submittedName>
        <fullName evidence="4">Ribokinase</fullName>
    </submittedName>
</protein>
<accession>A0A2S6GN97</accession>
<dbReference type="RefSeq" id="WP_181043570.1">
    <property type="nucleotide sequence ID" value="NZ_CP154825.1"/>
</dbReference>
<name>A0A2S6GN97_9PSEU</name>
<feature type="domain" description="Carbohydrate kinase PfkB" evidence="3">
    <location>
        <begin position="1"/>
        <end position="219"/>
    </location>
</feature>
<reference evidence="4 5" key="1">
    <citation type="submission" date="2018-02" db="EMBL/GenBank/DDBJ databases">
        <title>Genomic Encyclopedia of Archaeal and Bacterial Type Strains, Phase II (KMG-II): from individual species to whole genera.</title>
        <authorList>
            <person name="Goeker M."/>
        </authorList>
    </citation>
    <scope>NUCLEOTIDE SEQUENCE [LARGE SCALE GENOMIC DNA]</scope>
    <source>
        <strain evidence="4 5">YU 961-1</strain>
    </source>
</reference>
<dbReference type="PANTHER" id="PTHR10584">
    <property type="entry name" value="SUGAR KINASE"/>
    <property type="match status" value="1"/>
</dbReference>
<dbReference type="SUPFAM" id="SSF53613">
    <property type="entry name" value="Ribokinase-like"/>
    <property type="match status" value="1"/>
</dbReference>
<dbReference type="InterPro" id="IPR011611">
    <property type="entry name" value="PfkB_dom"/>
</dbReference>
<evidence type="ECO:0000313" key="4">
    <source>
        <dbReference type="EMBL" id="PPK66643.1"/>
    </source>
</evidence>
<dbReference type="GO" id="GO:0006796">
    <property type="term" value="P:phosphate-containing compound metabolic process"/>
    <property type="evidence" value="ECO:0007669"/>
    <property type="project" value="UniProtKB-ARBA"/>
</dbReference>
<keyword evidence="5" id="KW-1185">Reference proteome</keyword>
<dbReference type="Gene3D" id="3.40.1190.20">
    <property type="match status" value="1"/>
</dbReference>